<dbReference type="GO" id="GO:0008033">
    <property type="term" value="P:tRNA processing"/>
    <property type="evidence" value="ECO:0007669"/>
    <property type="project" value="UniProtKB-KW"/>
</dbReference>
<dbReference type="Pfam" id="PF13718">
    <property type="entry name" value="GNAT_acetyltr_2"/>
    <property type="match status" value="1"/>
</dbReference>
<evidence type="ECO:0000313" key="7">
    <source>
        <dbReference type="EMBL" id="RUO72752.1"/>
    </source>
</evidence>
<sequence>MTQPLYRQLEVVEHTANWQQSLPVRCSSRLFLSDQSKTADAALSRYRDYLGHEFKHVIIDCRQQLHVDAIAALCGTVVAGGQLSLLVGEQRSVMLQRLINHWQPTPTALTASLPELPTAAQTAVLEQLTDTKTTHLLIADRGRGKSHIVGTAVKQLLAKADNQTSVLITAPRRANAKVLLNIADNATFVAWDKLLDSQPSDALLVIDEAAGIPLWATQKLCDKYTPWILATTVNGYEGCGRGFAVHFRDWVCKRYQRVKQHQLHQPIRWPEGDPLESWLSNALLLKPAPQTLPGPFENGVFHASELPEAHLHQAFELLLEAHYQSSPNDLALLLDDPNQWLLINYHGQQVIGVAWLALEGPLAEDLLDPVMHGKRRPKGNLLPQALGYFLQQRWAMAQQWCRVVRVAVAINCRRQRVGSQLLSQAKEWAQSRRCGFIGTSFGFESSLYAFWQQNNYQPLRISTAVDRVSARHPMLMGQRLCNQLETQWSELTAYGNAELQWLVADSSPIIADDSVMQDVLNGFISGRLSIASAQFSLSSQSVLPTNIKKLFRQSPLPLAELKQQLNVESRQQLTDVLRQQLG</sequence>
<dbReference type="OrthoDB" id="5578851at2"/>
<dbReference type="Proteomes" id="UP000287908">
    <property type="component" value="Unassembled WGS sequence"/>
</dbReference>
<evidence type="ECO:0000256" key="4">
    <source>
        <dbReference type="ARBA" id="ARBA00022840"/>
    </source>
</evidence>
<keyword evidence="2" id="KW-0819">tRNA processing</keyword>
<organism evidence="7 8">
    <name type="scientific">Idiomarina seosinensis</name>
    <dbReference type="NCBI Taxonomy" id="281739"/>
    <lineage>
        <taxon>Bacteria</taxon>
        <taxon>Pseudomonadati</taxon>
        <taxon>Pseudomonadota</taxon>
        <taxon>Gammaproteobacteria</taxon>
        <taxon>Alteromonadales</taxon>
        <taxon>Idiomarinaceae</taxon>
        <taxon>Idiomarina</taxon>
    </lineage>
</organism>
<dbReference type="InterPro" id="IPR007807">
    <property type="entry name" value="TcmA/NAT10_helicase"/>
</dbReference>
<dbReference type="InterPro" id="IPR000182">
    <property type="entry name" value="GNAT_dom"/>
</dbReference>
<dbReference type="Pfam" id="PF05127">
    <property type="entry name" value="NAT10_TcmA_helicase"/>
    <property type="match status" value="1"/>
</dbReference>
<keyword evidence="8" id="KW-1185">Reference proteome</keyword>
<feature type="domain" description="N-acetyltransferase" evidence="6">
    <location>
        <begin position="301"/>
        <end position="481"/>
    </location>
</feature>
<dbReference type="Pfam" id="PF08351">
    <property type="entry name" value="TmcA_N"/>
    <property type="match status" value="1"/>
</dbReference>
<gene>
    <name evidence="7" type="ORF">CWI81_12250</name>
</gene>
<dbReference type="Gene3D" id="3.40.630.30">
    <property type="match status" value="1"/>
</dbReference>
<dbReference type="SUPFAM" id="SSF52540">
    <property type="entry name" value="P-loop containing nucleoside triphosphate hydrolases"/>
    <property type="match status" value="1"/>
</dbReference>
<name>A0A432Z4C3_9GAMM</name>
<evidence type="ECO:0000256" key="2">
    <source>
        <dbReference type="ARBA" id="ARBA00022694"/>
    </source>
</evidence>
<dbReference type="GO" id="GO:1904812">
    <property type="term" value="P:rRNA acetylation involved in maturation of SSU-rRNA"/>
    <property type="evidence" value="ECO:0007669"/>
    <property type="project" value="TreeGrafter"/>
</dbReference>
<dbReference type="InterPro" id="IPR032672">
    <property type="entry name" value="TmcA/NAT10/Kre33"/>
</dbReference>
<reference evidence="7 8" key="1">
    <citation type="journal article" date="2011" name="Front. Microbiol.">
        <title>Genomic signatures of strain selection and enhancement in Bacillus atrophaeus var. globigii, a historical biowarfare simulant.</title>
        <authorList>
            <person name="Gibbons H.S."/>
            <person name="Broomall S.M."/>
            <person name="McNew L.A."/>
            <person name="Daligault H."/>
            <person name="Chapman C."/>
            <person name="Bruce D."/>
            <person name="Karavis M."/>
            <person name="Krepps M."/>
            <person name="McGregor P.A."/>
            <person name="Hong C."/>
            <person name="Park K.H."/>
            <person name="Akmal A."/>
            <person name="Feldman A."/>
            <person name="Lin J.S."/>
            <person name="Chang W.E."/>
            <person name="Higgs B.W."/>
            <person name="Demirev P."/>
            <person name="Lindquist J."/>
            <person name="Liem A."/>
            <person name="Fochler E."/>
            <person name="Read T.D."/>
            <person name="Tapia R."/>
            <person name="Johnson S."/>
            <person name="Bishop-Lilly K.A."/>
            <person name="Detter C."/>
            <person name="Han C."/>
            <person name="Sozhamannan S."/>
            <person name="Rosenzweig C.N."/>
            <person name="Skowronski E.W."/>
        </authorList>
    </citation>
    <scope>NUCLEOTIDE SEQUENCE [LARGE SCALE GENOMIC DNA]</scope>
    <source>
        <strain evidence="7 8">CL-SP19</strain>
    </source>
</reference>
<dbReference type="GO" id="GO:1990883">
    <property type="term" value="F:18S rRNA cytidine N-acetyltransferase activity"/>
    <property type="evidence" value="ECO:0007669"/>
    <property type="project" value="TreeGrafter"/>
</dbReference>
<evidence type="ECO:0000256" key="5">
    <source>
        <dbReference type="ARBA" id="ARBA00023315"/>
    </source>
</evidence>
<evidence type="ECO:0000256" key="1">
    <source>
        <dbReference type="ARBA" id="ARBA00022679"/>
    </source>
</evidence>
<dbReference type="SUPFAM" id="SSF55729">
    <property type="entry name" value="Acyl-CoA N-acyltransferases (Nat)"/>
    <property type="match status" value="1"/>
</dbReference>
<dbReference type="CDD" id="cd04301">
    <property type="entry name" value="NAT_SF"/>
    <property type="match status" value="1"/>
</dbReference>
<comment type="caution">
    <text evidence="7">The sequence shown here is derived from an EMBL/GenBank/DDBJ whole genome shotgun (WGS) entry which is preliminary data.</text>
</comment>
<dbReference type="PANTHER" id="PTHR10925">
    <property type="entry name" value="N-ACETYLTRANSFERASE 10"/>
    <property type="match status" value="1"/>
</dbReference>
<dbReference type="GO" id="GO:0005524">
    <property type="term" value="F:ATP binding"/>
    <property type="evidence" value="ECO:0007669"/>
    <property type="project" value="UniProtKB-KW"/>
</dbReference>
<dbReference type="GO" id="GO:0000049">
    <property type="term" value="F:tRNA binding"/>
    <property type="evidence" value="ECO:0007669"/>
    <property type="project" value="TreeGrafter"/>
</dbReference>
<dbReference type="PROSITE" id="PS51186">
    <property type="entry name" value="GNAT"/>
    <property type="match status" value="1"/>
</dbReference>
<keyword evidence="5" id="KW-0012">Acyltransferase</keyword>
<dbReference type="RefSeq" id="WP_126785598.1">
    <property type="nucleotide sequence ID" value="NZ_PIQF01000005.1"/>
</dbReference>
<keyword evidence="4" id="KW-0067">ATP-binding</keyword>
<dbReference type="Gene3D" id="3.40.50.11040">
    <property type="match status" value="1"/>
</dbReference>
<dbReference type="PANTHER" id="PTHR10925:SF5">
    <property type="entry name" value="RNA CYTIDINE ACETYLTRANSFERASE"/>
    <property type="match status" value="1"/>
</dbReference>
<dbReference type="Gene3D" id="3.40.50.300">
    <property type="entry name" value="P-loop containing nucleotide triphosphate hydrolases"/>
    <property type="match status" value="1"/>
</dbReference>
<dbReference type="AlphaFoldDB" id="A0A432Z4C3"/>
<dbReference type="InterPro" id="IPR027417">
    <property type="entry name" value="P-loop_NTPase"/>
</dbReference>
<proteinExistence type="predicted"/>
<accession>A0A432Z4C3</accession>
<evidence type="ECO:0000256" key="3">
    <source>
        <dbReference type="ARBA" id="ARBA00022741"/>
    </source>
</evidence>
<dbReference type="InterPro" id="IPR016181">
    <property type="entry name" value="Acyl_CoA_acyltransferase"/>
</dbReference>
<dbReference type="InterPro" id="IPR013562">
    <property type="entry name" value="TmcA/NAT10_N"/>
</dbReference>
<evidence type="ECO:0000313" key="8">
    <source>
        <dbReference type="Proteomes" id="UP000287908"/>
    </source>
</evidence>
<protein>
    <submittedName>
        <fullName evidence="7">tRNA cytosine(34) acetyltransferase TmcA</fullName>
    </submittedName>
</protein>
<dbReference type="EMBL" id="PIQF01000005">
    <property type="protein sequence ID" value="RUO72752.1"/>
    <property type="molecule type" value="Genomic_DNA"/>
</dbReference>
<keyword evidence="3" id="KW-0547">Nucleotide-binding</keyword>
<keyword evidence="1 7" id="KW-0808">Transferase</keyword>
<evidence type="ECO:0000259" key="6">
    <source>
        <dbReference type="PROSITE" id="PS51186"/>
    </source>
</evidence>